<dbReference type="EMBL" id="JACEIK010013277">
    <property type="protein sequence ID" value="MCE3216437.1"/>
    <property type="molecule type" value="Genomic_DNA"/>
</dbReference>
<comment type="caution">
    <text evidence="1">The sequence shown here is derived from an EMBL/GenBank/DDBJ whole genome shotgun (WGS) entry which is preliminary data.</text>
</comment>
<keyword evidence="2" id="KW-1185">Reference proteome</keyword>
<organism evidence="1 2">
    <name type="scientific">Datura stramonium</name>
    <name type="common">Jimsonweed</name>
    <name type="synonym">Common thornapple</name>
    <dbReference type="NCBI Taxonomy" id="4076"/>
    <lineage>
        <taxon>Eukaryota</taxon>
        <taxon>Viridiplantae</taxon>
        <taxon>Streptophyta</taxon>
        <taxon>Embryophyta</taxon>
        <taxon>Tracheophyta</taxon>
        <taxon>Spermatophyta</taxon>
        <taxon>Magnoliopsida</taxon>
        <taxon>eudicotyledons</taxon>
        <taxon>Gunneridae</taxon>
        <taxon>Pentapetalae</taxon>
        <taxon>asterids</taxon>
        <taxon>lamiids</taxon>
        <taxon>Solanales</taxon>
        <taxon>Solanaceae</taxon>
        <taxon>Solanoideae</taxon>
        <taxon>Datureae</taxon>
        <taxon>Datura</taxon>
    </lineage>
</organism>
<proteinExistence type="predicted"/>
<evidence type="ECO:0000313" key="1">
    <source>
        <dbReference type="EMBL" id="MCE3216437.1"/>
    </source>
</evidence>
<sequence>MNSTSHMPTCFGCEKDFAASGSGKESTANSNGTVPILQNPKEMVMEEETTWEIGHVCVAKQINRYAKLNKPYVPLKKQQWRSKG</sequence>
<protein>
    <submittedName>
        <fullName evidence="1">Uncharacterized protein</fullName>
    </submittedName>
</protein>
<name>A0ABS8WU39_DATST</name>
<reference evidence="1 2" key="1">
    <citation type="journal article" date="2021" name="BMC Genomics">
        <title>Datura genome reveals duplications of psychoactive alkaloid biosynthetic genes and high mutation rate following tissue culture.</title>
        <authorList>
            <person name="Rajewski A."/>
            <person name="Carter-House D."/>
            <person name="Stajich J."/>
            <person name="Litt A."/>
        </authorList>
    </citation>
    <scope>NUCLEOTIDE SEQUENCE [LARGE SCALE GENOMIC DNA]</scope>
    <source>
        <strain evidence="1">AR-01</strain>
    </source>
</reference>
<evidence type="ECO:0000313" key="2">
    <source>
        <dbReference type="Proteomes" id="UP000823775"/>
    </source>
</evidence>
<dbReference type="Proteomes" id="UP000823775">
    <property type="component" value="Unassembled WGS sequence"/>
</dbReference>
<accession>A0ABS8WU39</accession>
<gene>
    <name evidence="1" type="ORF">HAX54_006497</name>
</gene>